<feature type="transmembrane region" description="Helical" evidence="5">
    <location>
        <begin position="181"/>
        <end position="205"/>
    </location>
</feature>
<sequence length="257" mass="26049">MLPIPLELFCLLIVISLVAGIGCTTTGAGGILVTISLYVFTSLSSAEIAGTAHIVFIAVGIVGAIGFTRSGELLGTDGRALAAILSGTSILGALTGAYVNAYISHQLFSILLGTLTVIIGSVLFYGQIRDLPAVVTVDVSVTSGRLAFSGVGLFLGLTSGIVGIGGPILAVPVLVTLGVPLLLSLGVAQVQAIFISGFAASGYVLQDAISPFFATLTTVPAIIGAVSGWVLAHHVDPDHLELVLSIVLLPLGLYLLT</sequence>
<dbReference type="AlphaFoldDB" id="A0A3R7HW16"/>
<dbReference type="Pfam" id="PF01925">
    <property type="entry name" value="TauE"/>
    <property type="match status" value="1"/>
</dbReference>
<comment type="subcellular location">
    <subcellularLocation>
        <location evidence="5">Cell membrane</location>
        <topology evidence="5">Multi-pass membrane protein</topology>
    </subcellularLocation>
    <subcellularLocation>
        <location evidence="1">Membrane</location>
        <topology evidence="1">Multi-pass membrane protein</topology>
    </subcellularLocation>
</comment>
<dbReference type="EMBL" id="RAPO01000004">
    <property type="protein sequence ID" value="RKD89291.1"/>
    <property type="molecule type" value="Genomic_DNA"/>
</dbReference>
<evidence type="ECO:0000313" key="6">
    <source>
        <dbReference type="EMBL" id="RKD89291.1"/>
    </source>
</evidence>
<evidence type="ECO:0000256" key="4">
    <source>
        <dbReference type="ARBA" id="ARBA00023136"/>
    </source>
</evidence>
<dbReference type="PANTHER" id="PTHR43701">
    <property type="entry name" value="MEMBRANE TRANSPORTER PROTEIN MJ0441-RELATED"/>
    <property type="match status" value="1"/>
</dbReference>
<keyword evidence="7" id="KW-1185">Reference proteome</keyword>
<gene>
    <name evidence="6" type="ORF">ATJ93_4124</name>
</gene>
<accession>A0A3R7HW16</accession>
<evidence type="ECO:0000256" key="5">
    <source>
        <dbReference type="RuleBase" id="RU363041"/>
    </source>
</evidence>
<feature type="transmembrane region" description="Helical" evidence="5">
    <location>
        <begin position="12"/>
        <end position="40"/>
    </location>
</feature>
<evidence type="ECO:0000313" key="7">
    <source>
        <dbReference type="Proteomes" id="UP000283805"/>
    </source>
</evidence>
<dbReference type="OrthoDB" id="214470at2157"/>
<comment type="caution">
    <text evidence="6">The sequence shown here is derived from an EMBL/GenBank/DDBJ whole genome shotgun (WGS) entry which is preliminary data.</text>
</comment>
<dbReference type="PANTHER" id="PTHR43701:SF2">
    <property type="entry name" value="MEMBRANE TRANSPORTER PROTEIN YJNA-RELATED"/>
    <property type="match status" value="1"/>
</dbReference>
<feature type="transmembrane region" description="Helical" evidence="5">
    <location>
        <begin position="239"/>
        <end position="256"/>
    </location>
</feature>
<dbReference type="Proteomes" id="UP000283805">
    <property type="component" value="Unassembled WGS sequence"/>
</dbReference>
<name>A0A3R7HW16_9EURY</name>
<feature type="transmembrane region" description="Helical" evidence="5">
    <location>
        <begin position="212"/>
        <end position="233"/>
    </location>
</feature>
<keyword evidence="2 5" id="KW-0812">Transmembrane</keyword>
<dbReference type="InterPro" id="IPR002781">
    <property type="entry name" value="TM_pro_TauE-like"/>
</dbReference>
<keyword evidence="5" id="KW-1003">Cell membrane</keyword>
<dbReference type="InterPro" id="IPR051598">
    <property type="entry name" value="TSUP/Inactive_protease-like"/>
</dbReference>
<evidence type="ECO:0000256" key="2">
    <source>
        <dbReference type="ARBA" id="ARBA00022692"/>
    </source>
</evidence>
<dbReference type="GO" id="GO:0005886">
    <property type="term" value="C:plasma membrane"/>
    <property type="evidence" value="ECO:0007669"/>
    <property type="project" value="UniProtKB-SubCell"/>
</dbReference>
<dbReference type="RefSeq" id="WP_120246431.1">
    <property type="nucleotide sequence ID" value="NZ_RAPO01000004.1"/>
</dbReference>
<feature type="transmembrane region" description="Helical" evidence="5">
    <location>
        <begin position="146"/>
        <end position="175"/>
    </location>
</feature>
<feature type="transmembrane region" description="Helical" evidence="5">
    <location>
        <begin position="46"/>
        <end position="68"/>
    </location>
</feature>
<proteinExistence type="inferred from homology"/>
<feature type="transmembrane region" description="Helical" evidence="5">
    <location>
        <begin position="107"/>
        <end position="125"/>
    </location>
</feature>
<reference evidence="6 7" key="1">
    <citation type="submission" date="2018-09" db="EMBL/GenBank/DDBJ databases">
        <title>Genomic Encyclopedia of Archaeal and Bacterial Type Strains, Phase II (KMG-II): from individual species to whole genera.</title>
        <authorList>
            <person name="Goeker M."/>
        </authorList>
    </citation>
    <scope>NUCLEOTIDE SEQUENCE [LARGE SCALE GENOMIC DNA]</scope>
    <source>
        <strain evidence="6 7">DSM 13151</strain>
    </source>
</reference>
<organism evidence="6 7">
    <name type="scientific">Halopiger aswanensis</name>
    <dbReference type="NCBI Taxonomy" id="148449"/>
    <lineage>
        <taxon>Archaea</taxon>
        <taxon>Methanobacteriati</taxon>
        <taxon>Methanobacteriota</taxon>
        <taxon>Stenosarchaea group</taxon>
        <taxon>Halobacteria</taxon>
        <taxon>Halobacteriales</taxon>
        <taxon>Natrialbaceae</taxon>
        <taxon>Halopiger</taxon>
    </lineage>
</organism>
<protein>
    <recommendedName>
        <fullName evidence="5">Probable membrane transporter protein</fullName>
    </recommendedName>
</protein>
<keyword evidence="4 5" id="KW-0472">Membrane</keyword>
<feature type="transmembrane region" description="Helical" evidence="5">
    <location>
        <begin position="80"/>
        <end position="101"/>
    </location>
</feature>
<evidence type="ECO:0000256" key="3">
    <source>
        <dbReference type="ARBA" id="ARBA00022989"/>
    </source>
</evidence>
<evidence type="ECO:0000256" key="1">
    <source>
        <dbReference type="ARBA" id="ARBA00004141"/>
    </source>
</evidence>
<comment type="similarity">
    <text evidence="5">Belongs to the 4-toluene sulfonate uptake permease (TSUP) (TC 2.A.102) family.</text>
</comment>
<keyword evidence="3 5" id="KW-1133">Transmembrane helix</keyword>